<dbReference type="InterPro" id="IPR006252">
    <property type="entry name" value="Malate_synthA"/>
</dbReference>
<dbReference type="Gene3D" id="1.20.1220.12">
    <property type="entry name" value="Malate synthase, domain III"/>
    <property type="match status" value="1"/>
</dbReference>
<feature type="domain" description="Malate synthase C-terminal" evidence="13">
    <location>
        <begin position="431"/>
        <end position="546"/>
    </location>
</feature>
<evidence type="ECO:0000256" key="5">
    <source>
        <dbReference type="ARBA" id="ARBA00022532"/>
    </source>
</evidence>
<dbReference type="FunFam" id="3.20.20.360:FF:000001">
    <property type="entry name" value="Malate synthase"/>
    <property type="match status" value="1"/>
</dbReference>
<dbReference type="GO" id="GO:0006097">
    <property type="term" value="P:glyoxylate cycle"/>
    <property type="evidence" value="ECO:0007669"/>
    <property type="project" value="UniProtKB-UniPathway"/>
</dbReference>
<accession>A0A6A6PJ05</accession>
<comment type="similarity">
    <text evidence="2 10">Belongs to the malate synthase family.</text>
</comment>
<dbReference type="InterPro" id="IPR044856">
    <property type="entry name" value="Malate_synth_C_sf"/>
</dbReference>
<dbReference type="Pfam" id="PF20656">
    <property type="entry name" value="MS_N"/>
    <property type="match status" value="1"/>
</dbReference>
<comment type="catalytic activity">
    <reaction evidence="8 10">
        <text>glyoxylate + acetyl-CoA + H2O = (S)-malate + CoA + H(+)</text>
        <dbReference type="Rhea" id="RHEA:18181"/>
        <dbReference type="ChEBI" id="CHEBI:15377"/>
        <dbReference type="ChEBI" id="CHEBI:15378"/>
        <dbReference type="ChEBI" id="CHEBI:15589"/>
        <dbReference type="ChEBI" id="CHEBI:36655"/>
        <dbReference type="ChEBI" id="CHEBI:57287"/>
        <dbReference type="ChEBI" id="CHEBI:57288"/>
        <dbReference type="EC" id="2.3.3.9"/>
    </reaction>
</comment>
<dbReference type="InterPro" id="IPR048355">
    <property type="entry name" value="MS_C"/>
</dbReference>
<dbReference type="AlphaFoldDB" id="A0A6A6PJ05"/>
<dbReference type="PANTHER" id="PTHR42902">
    <property type="entry name" value="MALATE SYNTHASE"/>
    <property type="match status" value="1"/>
</dbReference>
<evidence type="ECO:0000256" key="7">
    <source>
        <dbReference type="ARBA" id="ARBA00023140"/>
    </source>
</evidence>
<dbReference type="CDD" id="cd00727">
    <property type="entry name" value="malate_synt_A"/>
    <property type="match status" value="1"/>
</dbReference>
<feature type="domain" description="Malate synthase N-terminal" evidence="12">
    <location>
        <begin position="26"/>
        <end position="88"/>
    </location>
</feature>
<name>A0A6A6PJ05_9PEZI</name>
<evidence type="ECO:0000256" key="8">
    <source>
        <dbReference type="ARBA" id="ARBA00047918"/>
    </source>
</evidence>
<organism evidence="14 15">
    <name type="scientific">Neohortaea acidophila</name>
    <dbReference type="NCBI Taxonomy" id="245834"/>
    <lineage>
        <taxon>Eukaryota</taxon>
        <taxon>Fungi</taxon>
        <taxon>Dikarya</taxon>
        <taxon>Ascomycota</taxon>
        <taxon>Pezizomycotina</taxon>
        <taxon>Dothideomycetes</taxon>
        <taxon>Dothideomycetidae</taxon>
        <taxon>Mycosphaerellales</taxon>
        <taxon>Teratosphaeriaceae</taxon>
        <taxon>Neohortaea</taxon>
    </lineage>
</organism>
<keyword evidence="5 10" id="KW-0816">Tricarboxylic acid cycle</keyword>
<dbReference type="GO" id="GO:0005782">
    <property type="term" value="C:peroxisomal matrix"/>
    <property type="evidence" value="ECO:0007669"/>
    <property type="project" value="TreeGrafter"/>
</dbReference>
<evidence type="ECO:0000256" key="6">
    <source>
        <dbReference type="ARBA" id="ARBA00022679"/>
    </source>
</evidence>
<dbReference type="RefSeq" id="XP_033586083.1">
    <property type="nucleotide sequence ID" value="XM_033734679.1"/>
</dbReference>
<keyword evidence="7" id="KW-0576">Peroxisome</keyword>
<evidence type="ECO:0000256" key="4">
    <source>
        <dbReference type="ARBA" id="ARBA00022435"/>
    </source>
</evidence>
<dbReference type="GO" id="GO:0006099">
    <property type="term" value="P:tricarboxylic acid cycle"/>
    <property type="evidence" value="ECO:0007669"/>
    <property type="project" value="UniProtKB-KW"/>
</dbReference>
<evidence type="ECO:0000259" key="11">
    <source>
        <dbReference type="Pfam" id="PF01274"/>
    </source>
</evidence>
<dbReference type="Pfam" id="PF01274">
    <property type="entry name" value="MS_TIM-barrel"/>
    <property type="match status" value="1"/>
</dbReference>
<dbReference type="InterPro" id="IPR048356">
    <property type="entry name" value="MS_N"/>
</dbReference>
<keyword evidence="15" id="KW-1185">Reference proteome</keyword>
<evidence type="ECO:0000313" key="15">
    <source>
        <dbReference type="Proteomes" id="UP000799767"/>
    </source>
</evidence>
<evidence type="ECO:0000256" key="1">
    <source>
        <dbReference type="ARBA" id="ARBA00004275"/>
    </source>
</evidence>
<evidence type="ECO:0000259" key="12">
    <source>
        <dbReference type="Pfam" id="PF20656"/>
    </source>
</evidence>
<dbReference type="EC" id="2.3.3.9" evidence="3 10"/>
<evidence type="ECO:0000313" key="14">
    <source>
        <dbReference type="EMBL" id="KAF2479513.1"/>
    </source>
</evidence>
<protein>
    <recommendedName>
        <fullName evidence="3 10">Malate synthase</fullName>
        <ecNumber evidence="3 10">2.3.3.9</ecNumber>
    </recommendedName>
</protein>
<dbReference type="SUPFAM" id="SSF51645">
    <property type="entry name" value="Malate synthase G"/>
    <property type="match status" value="1"/>
</dbReference>
<gene>
    <name evidence="14" type="ORF">BDY17DRAFT_304038</name>
</gene>
<dbReference type="PROSITE" id="PS00510">
    <property type="entry name" value="MALATE_SYNTHASE"/>
    <property type="match status" value="1"/>
</dbReference>
<comment type="subcellular location">
    <subcellularLocation>
        <location evidence="1">Peroxisome</location>
    </subcellularLocation>
</comment>
<comment type="pathway">
    <text evidence="10">Carbohydrate metabolism; glyoxylate cycle; (S)-malate from isocitrate: step 2/2.</text>
</comment>
<evidence type="ECO:0000256" key="10">
    <source>
        <dbReference type="RuleBase" id="RU000555"/>
    </source>
</evidence>
<reference evidence="14" key="1">
    <citation type="journal article" date="2020" name="Stud. Mycol.">
        <title>101 Dothideomycetes genomes: a test case for predicting lifestyles and emergence of pathogens.</title>
        <authorList>
            <person name="Haridas S."/>
            <person name="Albert R."/>
            <person name="Binder M."/>
            <person name="Bloem J."/>
            <person name="Labutti K."/>
            <person name="Salamov A."/>
            <person name="Andreopoulos B."/>
            <person name="Baker S."/>
            <person name="Barry K."/>
            <person name="Bills G."/>
            <person name="Bluhm B."/>
            <person name="Cannon C."/>
            <person name="Castanera R."/>
            <person name="Culley D."/>
            <person name="Daum C."/>
            <person name="Ezra D."/>
            <person name="Gonzalez J."/>
            <person name="Henrissat B."/>
            <person name="Kuo A."/>
            <person name="Liang C."/>
            <person name="Lipzen A."/>
            <person name="Lutzoni F."/>
            <person name="Magnuson J."/>
            <person name="Mondo S."/>
            <person name="Nolan M."/>
            <person name="Ohm R."/>
            <person name="Pangilinan J."/>
            <person name="Park H.-J."/>
            <person name="Ramirez L."/>
            <person name="Alfaro M."/>
            <person name="Sun H."/>
            <person name="Tritt A."/>
            <person name="Yoshinaga Y."/>
            <person name="Zwiers L.-H."/>
            <person name="Turgeon B."/>
            <person name="Goodwin S."/>
            <person name="Spatafora J."/>
            <person name="Crous P."/>
            <person name="Grigoriev I."/>
        </authorList>
    </citation>
    <scope>NUCLEOTIDE SEQUENCE</scope>
    <source>
        <strain evidence="14">CBS 113389</strain>
    </source>
</reference>
<dbReference type="PIRSF" id="PIRSF001363">
    <property type="entry name" value="Malate_synth"/>
    <property type="match status" value="1"/>
</dbReference>
<sequence>MAGVGITSKSAQLLSRPANPEQILKEVNVHGALTDQNRHILNKDVTVFLALLHRTFNERRKTLLERRLLRQANLDKGEQLDFLPETKHIRENDAWRGAPPAPGLQDRRIEITGPTNRSMVVNALNADVWTYMADFEDATAPTWENMINGQLNLYDAIRGQIDFKQGEKEYKLRTDRVLPTLIARARGWHLVEKHFTVDGEPISGSLFDFGVYFFNNAEELVKRGRGPYFYLPKMESHLEARLWNDVFNLAQDYIGMRRGTIRGTVLIETITAAFEMDEIIYELRDHSAGLNCGRWDYIFSVIKRFRQNPGFVMPDRQNVTMTVPFMDAYVRLLIKTCHRRQVHAMGGMAAQIPRKDDQAENDKVMDAVRADKMREVRAGHDGTWVAHPGLAAVTADVFNTYMPTPNQMHVRREDVHVTANDLLNMNVPGTITEEGIRKNLNIGLGYMEGWLRGIGCVPINYLMEDAATAEVSRSQLWQWVRHGITTAEGKKIDKDYSLKLLYEQADELEKNGPKGNKYKLAAQYFATQVTGEDYSEFLTSLLYDEITHVSGKTPATNMAKL</sequence>
<evidence type="ECO:0000256" key="9">
    <source>
        <dbReference type="PIRSR" id="PIRSR001363-1"/>
    </source>
</evidence>
<proteinExistence type="inferred from homology"/>
<feature type="domain" description="Malate synthase TIM barrel" evidence="11">
    <location>
        <begin position="180"/>
        <end position="424"/>
    </location>
</feature>
<keyword evidence="6 10" id="KW-0808">Transferase</keyword>
<dbReference type="InterPro" id="IPR046363">
    <property type="entry name" value="MS_N_TIM-barrel_dom"/>
</dbReference>
<dbReference type="Proteomes" id="UP000799767">
    <property type="component" value="Unassembled WGS sequence"/>
</dbReference>
<dbReference type="GeneID" id="54475681"/>
<dbReference type="EMBL" id="MU001641">
    <property type="protein sequence ID" value="KAF2479513.1"/>
    <property type="molecule type" value="Genomic_DNA"/>
</dbReference>
<feature type="active site" description="Proton acceptor" evidence="9">
    <location>
        <position position="184"/>
    </location>
</feature>
<evidence type="ECO:0000259" key="13">
    <source>
        <dbReference type="Pfam" id="PF20659"/>
    </source>
</evidence>
<dbReference type="GO" id="GO:0004474">
    <property type="term" value="F:malate synthase activity"/>
    <property type="evidence" value="ECO:0007669"/>
    <property type="project" value="UniProtKB-EC"/>
</dbReference>
<dbReference type="Pfam" id="PF20659">
    <property type="entry name" value="MS_C"/>
    <property type="match status" value="1"/>
</dbReference>
<dbReference type="OrthoDB" id="186072at2759"/>
<dbReference type="UniPathway" id="UPA00703">
    <property type="reaction ID" value="UER00720"/>
</dbReference>
<evidence type="ECO:0000256" key="3">
    <source>
        <dbReference type="ARBA" id="ARBA00012636"/>
    </source>
</evidence>
<keyword evidence="4 10" id="KW-0329">Glyoxylate bypass</keyword>
<evidence type="ECO:0000256" key="2">
    <source>
        <dbReference type="ARBA" id="ARBA00006394"/>
    </source>
</evidence>
<dbReference type="InterPro" id="IPR001465">
    <property type="entry name" value="Malate_synthase_TIM"/>
</dbReference>
<dbReference type="Gene3D" id="3.20.20.360">
    <property type="entry name" value="Malate synthase, domain 3"/>
    <property type="match status" value="1"/>
</dbReference>
<dbReference type="NCBIfam" id="TIGR01344">
    <property type="entry name" value="malate_syn_A"/>
    <property type="match status" value="1"/>
</dbReference>
<dbReference type="PANTHER" id="PTHR42902:SF1">
    <property type="entry name" value="MALATE SYNTHASE 1-RELATED"/>
    <property type="match status" value="1"/>
</dbReference>
<dbReference type="InterPro" id="IPR019830">
    <property type="entry name" value="Malate_synthase_CS"/>
</dbReference>
<feature type="active site" description="Proton donor" evidence="9">
    <location>
        <position position="465"/>
    </location>
</feature>
<dbReference type="InterPro" id="IPR011076">
    <property type="entry name" value="Malate_synth_sf"/>
</dbReference>
<dbReference type="FunFam" id="1.20.1220.12:FF:000001">
    <property type="entry name" value="Malate synthase"/>
    <property type="match status" value="1"/>
</dbReference>